<dbReference type="KEGG" id="nnu:109115268"/>
<dbReference type="OrthoDB" id="413760at2759"/>
<dbReference type="InterPro" id="IPR013103">
    <property type="entry name" value="RVT_2"/>
</dbReference>
<dbReference type="PANTHER" id="PTHR11439">
    <property type="entry name" value="GAG-POL-RELATED RETROTRANSPOSON"/>
    <property type="match status" value="1"/>
</dbReference>
<dbReference type="InParanoid" id="A0A1U8Q990"/>
<protein>
    <submittedName>
        <fullName evidence="3">Uncharacterized protein LOC109115268</fullName>
    </submittedName>
</protein>
<keyword evidence="2" id="KW-1185">Reference proteome</keyword>
<dbReference type="GeneID" id="109115268"/>
<accession>A0A1U8Q990</accession>
<dbReference type="AlphaFoldDB" id="A0A1U8Q990"/>
<reference evidence="3" key="1">
    <citation type="submission" date="2025-08" db="UniProtKB">
        <authorList>
            <consortium name="RefSeq"/>
        </authorList>
    </citation>
    <scope>IDENTIFICATION</scope>
</reference>
<organism evidence="2 3">
    <name type="scientific">Nelumbo nucifera</name>
    <name type="common">Sacred lotus</name>
    <dbReference type="NCBI Taxonomy" id="4432"/>
    <lineage>
        <taxon>Eukaryota</taxon>
        <taxon>Viridiplantae</taxon>
        <taxon>Streptophyta</taxon>
        <taxon>Embryophyta</taxon>
        <taxon>Tracheophyta</taxon>
        <taxon>Spermatophyta</taxon>
        <taxon>Magnoliopsida</taxon>
        <taxon>Proteales</taxon>
        <taxon>Nelumbonaceae</taxon>
        <taxon>Nelumbo</taxon>
    </lineage>
</organism>
<dbReference type="STRING" id="4432.A0A1U8Q990"/>
<sequence length="201" mass="22782">MDDIPIVALYVNDLVFIGNNMKMIEDFKNEMVKKYEMSDMVLLYHFLGIEIYQATPLVVNEKLMKEDDGKKVDETLYRNLAENLFYLTTTRSDIMFVVVLLSRVMNSPSHIHFGAAKRMLRYVKGTMDYGIKYDKGNSVKLVGFCDNVWGGCADDMKSTSSYCFSIGGGVFSWCSKKQKLVAQSSVELCFSFNGNISNNLA</sequence>
<dbReference type="PANTHER" id="PTHR11439:SF459">
    <property type="match status" value="1"/>
</dbReference>
<dbReference type="SUPFAM" id="SSF56672">
    <property type="entry name" value="DNA/RNA polymerases"/>
    <property type="match status" value="1"/>
</dbReference>
<dbReference type="Proteomes" id="UP000189703">
    <property type="component" value="Unplaced"/>
</dbReference>
<dbReference type="CDD" id="cd09272">
    <property type="entry name" value="RNase_HI_RT_Ty1"/>
    <property type="match status" value="1"/>
</dbReference>
<dbReference type="InterPro" id="IPR043502">
    <property type="entry name" value="DNA/RNA_pol_sf"/>
</dbReference>
<proteinExistence type="predicted"/>
<feature type="domain" description="Reverse transcriptase Ty1/copia-type" evidence="1">
    <location>
        <begin position="6"/>
        <end position="56"/>
    </location>
</feature>
<name>A0A1U8Q990_NELNU</name>
<evidence type="ECO:0000259" key="1">
    <source>
        <dbReference type="Pfam" id="PF07727"/>
    </source>
</evidence>
<gene>
    <name evidence="3" type="primary">LOC109115268</name>
</gene>
<dbReference type="RefSeq" id="XP_019054645.1">
    <property type="nucleotide sequence ID" value="XM_019199100.1"/>
</dbReference>
<evidence type="ECO:0000313" key="2">
    <source>
        <dbReference type="Proteomes" id="UP000189703"/>
    </source>
</evidence>
<dbReference type="Pfam" id="PF07727">
    <property type="entry name" value="RVT_2"/>
    <property type="match status" value="1"/>
</dbReference>
<dbReference type="OMA" id="QVEHEVF"/>
<evidence type="ECO:0000313" key="3">
    <source>
        <dbReference type="RefSeq" id="XP_019054645.1"/>
    </source>
</evidence>